<name>A0A150MP44_9BACL</name>
<dbReference type="RefSeq" id="WP_015863848.1">
    <property type="nucleotide sequence ID" value="NZ_LQYW01000128.1"/>
</dbReference>
<feature type="transmembrane region" description="Helical" evidence="1">
    <location>
        <begin position="6"/>
        <end position="27"/>
    </location>
</feature>
<sequence length="45" mass="5100">MTPIELFAWTLSAILGISFIISLAAVARKPRYITKTEHKRTDLPE</sequence>
<evidence type="ECO:0000313" key="3">
    <source>
        <dbReference type="Proteomes" id="UP000075324"/>
    </source>
</evidence>
<accession>A0A150MP44</accession>
<dbReference type="PATRIC" id="fig|153151.4.peg.782"/>
<keyword evidence="1" id="KW-0472">Membrane</keyword>
<keyword evidence="1" id="KW-0812">Transmembrane</keyword>
<protein>
    <submittedName>
        <fullName evidence="2">Uncharacterized protein</fullName>
    </submittedName>
</protein>
<dbReference type="AlphaFoldDB" id="A0A150MP44"/>
<reference evidence="2 3" key="1">
    <citation type="submission" date="2016-01" db="EMBL/GenBank/DDBJ databases">
        <title>Draft Genome Sequences of Seven Thermophilic Sporeformers Isolated from Foods.</title>
        <authorList>
            <person name="Berendsen E.M."/>
            <person name="Wells-Bennik M.H."/>
            <person name="Krawcyk A.O."/>
            <person name="De Jong A."/>
            <person name="Holsappel S."/>
            <person name="Eijlander R.T."/>
            <person name="Kuipers O.P."/>
        </authorList>
    </citation>
    <scope>NUCLEOTIDE SEQUENCE [LARGE SCALE GENOMIC DNA]</scope>
    <source>
        <strain evidence="2 3">B4110</strain>
    </source>
</reference>
<evidence type="ECO:0000313" key="2">
    <source>
        <dbReference type="EMBL" id="KYD26135.1"/>
    </source>
</evidence>
<organism evidence="2 3">
    <name type="scientific">Parageobacillus toebii</name>
    <dbReference type="NCBI Taxonomy" id="153151"/>
    <lineage>
        <taxon>Bacteria</taxon>
        <taxon>Bacillati</taxon>
        <taxon>Bacillota</taxon>
        <taxon>Bacilli</taxon>
        <taxon>Bacillales</taxon>
        <taxon>Anoxybacillaceae</taxon>
        <taxon>Parageobacillus</taxon>
    </lineage>
</organism>
<dbReference type="EMBL" id="LQYW01000128">
    <property type="protein sequence ID" value="KYD26135.1"/>
    <property type="molecule type" value="Genomic_DNA"/>
</dbReference>
<dbReference type="Proteomes" id="UP000075324">
    <property type="component" value="Unassembled WGS sequence"/>
</dbReference>
<comment type="caution">
    <text evidence="2">The sequence shown here is derived from an EMBL/GenBank/DDBJ whole genome shotgun (WGS) entry which is preliminary data.</text>
</comment>
<gene>
    <name evidence="2" type="ORF">B4110_1715</name>
</gene>
<evidence type="ECO:0000256" key="1">
    <source>
        <dbReference type="SAM" id="Phobius"/>
    </source>
</evidence>
<keyword evidence="1" id="KW-1133">Transmembrane helix</keyword>
<proteinExistence type="predicted"/>